<proteinExistence type="inferred from homology"/>
<feature type="transmembrane region" description="Helical" evidence="11">
    <location>
        <begin position="112"/>
        <end position="134"/>
    </location>
</feature>
<feature type="domain" description="EamA" evidence="12">
    <location>
        <begin position="32"/>
        <end position="156"/>
    </location>
</feature>
<dbReference type="PANTHER" id="PTHR32322">
    <property type="entry name" value="INNER MEMBRANE TRANSPORTER"/>
    <property type="match status" value="1"/>
</dbReference>
<reference evidence="14 15" key="1">
    <citation type="submission" date="2019-06" db="EMBL/GenBank/DDBJ databases">
        <title>Sequencing the genomes of 1000 actinobacteria strains.</title>
        <authorList>
            <person name="Klenk H.-P."/>
        </authorList>
    </citation>
    <scope>NUCLEOTIDE SEQUENCE [LARGE SCALE GENOMIC DNA]</scope>
    <source>
        <strain evidence="14 15">DSM 45456</strain>
    </source>
</reference>
<keyword evidence="9" id="KW-0482">Metalloprotease</keyword>
<keyword evidence="6" id="KW-0378">Hydrolase</keyword>
<keyword evidence="4 11" id="KW-0812">Transmembrane</keyword>
<dbReference type="Proteomes" id="UP000316628">
    <property type="component" value="Unassembled WGS sequence"/>
</dbReference>
<protein>
    <submittedName>
        <fullName evidence="14">Drug/metabolite transporter (DMT)-like permease</fullName>
    </submittedName>
</protein>
<dbReference type="InterPro" id="IPR000620">
    <property type="entry name" value="EamA_dom"/>
</dbReference>
<evidence type="ECO:0000259" key="13">
    <source>
        <dbReference type="Pfam" id="PF14464"/>
    </source>
</evidence>
<dbReference type="InterPro" id="IPR050638">
    <property type="entry name" value="AA-Vitamin_Transporters"/>
</dbReference>
<dbReference type="EMBL" id="VFPP01000001">
    <property type="protein sequence ID" value="TQM77942.1"/>
    <property type="molecule type" value="Genomic_DNA"/>
</dbReference>
<dbReference type="RefSeq" id="WP_141974759.1">
    <property type="nucleotide sequence ID" value="NZ_VFPP01000001.1"/>
</dbReference>
<evidence type="ECO:0000256" key="9">
    <source>
        <dbReference type="ARBA" id="ARBA00023049"/>
    </source>
</evidence>
<name>A0A543J574_9PSEU</name>
<dbReference type="Gene3D" id="3.40.140.10">
    <property type="entry name" value="Cytidine Deaminase, domain 2"/>
    <property type="match status" value="1"/>
</dbReference>
<dbReference type="AlphaFoldDB" id="A0A543J574"/>
<dbReference type="Pfam" id="PF00892">
    <property type="entry name" value="EamA"/>
    <property type="match status" value="2"/>
</dbReference>
<comment type="caution">
    <text evidence="14">The sequence shown here is derived from an EMBL/GenBank/DDBJ whole genome shotgun (WGS) entry which is preliminary data.</text>
</comment>
<evidence type="ECO:0000313" key="15">
    <source>
        <dbReference type="Proteomes" id="UP000316628"/>
    </source>
</evidence>
<gene>
    <name evidence="14" type="ORF">FHX81_0189</name>
</gene>
<evidence type="ECO:0000256" key="11">
    <source>
        <dbReference type="SAM" id="Phobius"/>
    </source>
</evidence>
<comment type="subcellular location">
    <subcellularLocation>
        <location evidence="1">Membrane</location>
        <topology evidence="1">Multi-pass membrane protein</topology>
    </subcellularLocation>
</comment>
<feature type="transmembrane region" description="Helical" evidence="11">
    <location>
        <begin position="234"/>
        <end position="256"/>
    </location>
</feature>
<feature type="transmembrane region" description="Helical" evidence="11">
    <location>
        <begin position="203"/>
        <end position="222"/>
    </location>
</feature>
<dbReference type="GO" id="GO:0008237">
    <property type="term" value="F:metallopeptidase activity"/>
    <property type="evidence" value="ECO:0007669"/>
    <property type="project" value="UniProtKB-KW"/>
</dbReference>
<dbReference type="PANTHER" id="PTHR32322:SF14">
    <property type="entry name" value="PROTEIN PAGO"/>
    <property type="match status" value="1"/>
</dbReference>
<accession>A0A543J574</accession>
<keyword evidence="5" id="KW-0479">Metal-binding</keyword>
<dbReference type="InterPro" id="IPR037185">
    <property type="entry name" value="EmrE-like"/>
</dbReference>
<evidence type="ECO:0000256" key="6">
    <source>
        <dbReference type="ARBA" id="ARBA00022801"/>
    </source>
</evidence>
<evidence type="ECO:0000256" key="2">
    <source>
        <dbReference type="ARBA" id="ARBA00007362"/>
    </source>
</evidence>
<feature type="domain" description="EamA" evidence="12">
    <location>
        <begin position="172"/>
        <end position="302"/>
    </location>
</feature>
<dbReference type="SUPFAM" id="SSF103481">
    <property type="entry name" value="Multidrug resistance efflux transporter EmrE"/>
    <property type="match status" value="2"/>
</dbReference>
<dbReference type="Pfam" id="PF14464">
    <property type="entry name" value="Prok-JAB"/>
    <property type="match status" value="1"/>
</dbReference>
<evidence type="ECO:0000256" key="4">
    <source>
        <dbReference type="ARBA" id="ARBA00022692"/>
    </source>
</evidence>
<keyword evidence="8 11" id="KW-1133">Transmembrane helix</keyword>
<evidence type="ECO:0000256" key="5">
    <source>
        <dbReference type="ARBA" id="ARBA00022723"/>
    </source>
</evidence>
<evidence type="ECO:0000313" key="14">
    <source>
        <dbReference type="EMBL" id="TQM77942.1"/>
    </source>
</evidence>
<feature type="domain" description="JAB" evidence="13">
    <location>
        <begin position="334"/>
        <end position="433"/>
    </location>
</feature>
<dbReference type="InterPro" id="IPR028090">
    <property type="entry name" value="JAB_dom_prok"/>
</dbReference>
<evidence type="ECO:0000259" key="12">
    <source>
        <dbReference type="Pfam" id="PF00892"/>
    </source>
</evidence>
<evidence type="ECO:0000256" key="1">
    <source>
        <dbReference type="ARBA" id="ARBA00004141"/>
    </source>
</evidence>
<feature type="transmembrane region" description="Helical" evidence="11">
    <location>
        <begin position="171"/>
        <end position="191"/>
    </location>
</feature>
<keyword evidence="3" id="KW-0645">Protease</keyword>
<feature type="transmembrane region" description="Helical" evidence="11">
    <location>
        <begin position="89"/>
        <end position="106"/>
    </location>
</feature>
<keyword evidence="10 11" id="KW-0472">Membrane</keyword>
<sequence length="483" mass="51764">MSAPEIEASRSAAAASTPGRPRQLKALVAVSFAAVVLIWGSTWIAIKLAITDMPPLTASGLRFVVAGPAFIAACVALRKPLRYPRGMGWFFVFMVGCYFTVPFFLFNYGELYVSSGLASICVSSVSILMIVFSVPILRTRITTTQAAAVLVAFAALGTLIVHSQGVAVTNVIGVAALLGAAVIHALAYIMIKKHGGKMPALTLNTLPMAVGGVLLTGLGLLVERPGAEAFTARSIGATIYLGIVASAIGFAVYFWLLQRMDTVLVSFAFVLFPIIAQFLAVVIEGASFGWVDLLLTLVILGAFGVTQWNQRKVLPPPATPAVVPAVDEDGRPSEAALAEVYRHVLARYPSEACGFVRASGVTDCANAIEDRPEVYDRESRTGYAFGVADLRELEDSFDGDDPVRVIYHSHPDAGAYFSDEDHRFAVYEGTPVYPVRHLVVDTSRDEVLGSRLFDFDAALGRYTAIATFGAPREKTVPPHVTQE</sequence>
<feature type="transmembrane region" description="Helical" evidence="11">
    <location>
        <begin position="146"/>
        <end position="165"/>
    </location>
</feature>
<feature type="transmembrane region" description="Helical" evidence="11">
    <location>
        <begin position="26"/>
        <end position="46"/>
    </location>
</feature>
<dbReference type="GO" id="GO:0016020">
    <property type="term" value="C:membrane"/>
    <property type="evidence" value="ECO:0007669"/>
    <property type="project" value="UniProtKB-SubCell"/>
</dbReference>
<comment type="similarity">
    <text evidence="2">Belongs to the EamA transporter family.</text>
</comment>
<organism evidence="14 15">
    <name type="scientific">Saccharothrix saharensis</name>
    <dbReference type="NCBI Taxonomy" id="571190"/>
    <lineage>
        <taxon>Bacteria</taxon>
        <taxon>Bacillati</taxon>
        <taxon>Actinomycetota</taxon>
        <taxon>Actinomycetes</taxon>
        <taxon>Pseudonocardiales</taxon>
        <taxon>Pseudonocardiaceae</taxon>
        <taxon>Saccharothrix</taxon>
    </lineage>
</organism>
<dbReference type="GO" id="GO:0006508">
    <property type="term" value="P:proteolysis"/>
    <property type="evidence" value="ECO:0007669"/>
    <property type="project" value="UniProtKB-KW"/>
</dbReference>
<dbReference type="GO" id="GO:0046872">
    <property type="term" value="F:metal ion binding"/>
    <property type="evidence" value="ECO:0007669"/>
    <property type="project" value="UniProtKB-KW"/>
</dbReference>
<feature type="transmembrane region" description="Helical" evidence="11">
    <location>
        <begin position="58"/>
        <end position="77"/>
    </location>
</feature>
<dbReference type="SUPFAM" id="SSF102712">
    <property type="entry name" value="JAB1/MPN domain"/>
    <property type="match status" value="1"/>
</dbReference>
<feature type="transmembrane region" description="Helical" evidence="11">
    <location>
        <begin position="263"/>
        <end position="283"/>
    </location>
</feature>
<keyword evidence="7" id="KW-0862">Zinc</keyword>
<evidence type="ECO:0000256" key="3">
    <source>
        <dbReference type="ARBA" id="ARBA00022670"/>
    </source>
</evidence>
<evidence type="ECO:0000256" key="10">
    <source>
        <dbReference type="ARBA" id="ARBA00023136"/>
    </source>
</evidence>
<feature type="transmembrane region" description="Helical" evidence="11">
    <location>
        <begin position="289"/>
        <end position="306"/>
    </location>
</feature>
<evidence type="ECO:0000256" key="7">
    <source>
        <dbReference type="ARBA" id="ARBA00022833"/>
    </source>
</evidence>
<dbReference type="OrthoDB" id="2352272at2"/>
<keyword evidence="15" id="KW-1185">Reference proteome</keyword>
<evidence type="ECO:0000256" key="8">
    <source>
        <dbReference type="ARBA" id="ARBA00022989"/>
    </source>
</evidence>